<comment type="function">
    <text evidence="9">Single strand-specific metallo-endoribonuclease involved in late-stage 70S ribosome quality control and in maturation of the 3' terminus of the 16S rRNA.</text>
</comment>
<evidence type="ECO:0000256" key="4">
    <source>
        <dbReference type="ARBA" id="ARBA00022722"/>
    </source>
</evidence>
<evidence type="ECO:0000256" key="7">
    <source>
        <dbReference type="ARBA" id="ARBA00022801"/>
    </source>
</evidence>
<keyword evidence="5 9" id="KW-0479">Metal-binding</keyword>
<protein>
    <recommendedName>
        <fullName evidence="9">Endoribonuclease YbeY</fullName>
        <ecNumber evidence="9">3.1.-.-</ecNumber>
    </recommendedName>
</protein>
<evidence type="ECO:0000256" key="1">
    <source>
        <dbReference type="ARBA" id="ARBA00010875"/>
    </source>
</evidence>
<keyword evidence="2 9" id="KW-0690">Ribosome biogenesis</keyword>
<evidence type="ECO:0000256" key="3">
    <source>
        <dbReference type="ARBA" id="ARBA00022552"/>
    </source>
</evidence>
<keyword evidence="4 9" id="KW-0540">Nuclease</keyword>
<dbReference type="Pfam" id="PF02130">
    <property type="entry name" value="YbeY"/>
    <property type="match status" value="1"/>
</dbReference>
<evidence type="ECO:0000256" key="9">
    <source>
        <dbReference type="HAMAP-Rule" id="MF_00009"/>
    </source>
</evidence>
<dbReference type="SUPFAM" id="SSF55486">
    <property type="entry name" value="Metalloproteases ('zincins'), catalytic domain"/>
    <property type="match status" value="1"/>
</dbReference>
<dbReference type="Gene3D" id="3.40.390.30">
    <property type="entry name" value="Metalloproteases ('zincins'), catalytic domain"/>
    <property type="match status" value="1"/>
</dbReference>
<keyword evidence="6 9" id="KW-0255">Endonuclease</keyword>
<dbReference type="EMBL" id="FWWT01000017">
    <property type="protein sequence ID" value="SMB90991.1"/>
    <property type="molecule type" value="Genomic_DNA"/>
</dbReference>
<feature type="binding site" evidence="9">
    <location>
        <position position="65"/>
    </location>
    <ligand>
        <name>Zn(2+)</name>
        <dbReference type="ChEBI" id="CHEBI:29105"/>
        <note>catalytic</note>
    </ligand>
</feature>
<reference evidence="10 11" key="1">
    <citation type="submission" date="2017-04" db="EMBL/GenBank/DDBJ databases">
        <authorList>
            <person name="Afonso C.L."/>
            <person name="Miller P.J."/>
            <person name="Scott M.A."/>
            <person name="Spackman E."/>
            <person name="Goraichik I."/>
            <person name="Dimitrov K.M."/>
            <person name="Suarez D.L."/>
            <person name="Swayne D.E."/>
        </authorList>
    </citation>
    <scope>NUCLEOTIDE SEQUENCE [LARGE SCALE GENOMIC DNA]</scope>
    <source>
        <strain evidence="10 11">DSM 11270</strain>
    </source>
</reference>
<dbReference type="GO" id="GO:0004521">
    <property type="term" value="F:RNA endonuclease activity"/>
    <property type="evidence" value="ECO:0007669"/>
    <property type="project" value="UniProtKB-UniRule"/>
</dbReference>
<evidence type="ECO:0000313" key="11">
    <source>
        <dbReference type="Proteomes" id="UP000192731"/>
    </source>
</evidence>
<comment type="cofactor">
    <cofactor evidence="9">
        <name>Zn(2+)</name>
        <dbReference type="ChEBI" id="CHEBI:29105"/>
    </cofactor>
    <text evidence="9">Binds 1 zinc ion.</text>
</comment>
<evidence type="ECO:0000256" key="8">
    <source>
        <dbReference type="ARBA" id="ARBA00022833"/>
    </source>
</evidence>
<feature type="binding site" evidence="9">
    <location>
        <position position="69"/>
    </location>
    <ligand>
        <name>Zn(2+)</name>
        <dbReference type="ChEBI" id="CHEBI:29105"/>
        <note>catalytic</note>
    </ligand>
</feature>
<dbReference type="Proteomes" id="UP000192731">
    <property type="component" value="Unassembled WGS sequence"/>
</dbReference>
<dbReference type="PANTHER" id="PTHR46986:SF1">
    <property type="entry name" value="ENDORIBONUCLEASE YBEY, CHLOROPLASTIC"/>
    <property type="match status" value="1"/>
</dbReference>
<evidence type="ECO:0000313" key="10">
    <source>
        <dbReference type="EMBL" id="SMB90991.1"/>
    </source>
</evidence>
<dbReference type="InterPro" id="IPR023091">
    <property type="entry name" value="MetalPrtase_cat_dom_sf_prd"/>
</dbReference>
<feature type="binding site" evidence="9">
    <location>
        <position position="75"/>
    </location>
    <ligand>
        <name>Zn(2+)</name>
        <dbReference type="ChEBI" id="CHEBI:29105"/>
        <note>catalytic</note>
    </ligand>
</feature>
<proteinExistence type="inferred from homology"/>
<comment type="subcellular location">
    <subcellularLocation>
        <location evidence="9">Cytoplasm</location>
    </subcellularLocation>
</comment>
<organism evidence="10 11">
    <name type="scientific">Desulfonispora thiosulfatigenes DSM 11270</name>
    <dbReference type="NCBI Taxonomy" id="656914"/>
    <lineage>
        <taxon>Bacteria</taxon>
        <taxon>Bacillati</taxon>
        <taxon>Bacillota</taxon>
        <taxon>Clostridia</taxon>
        <taxon>Eubacteriales</taxon>
        <taxon>Peptococcaceae</taxon>
        <taxon>Desulfonispora</taxon>
    </lineage>
</organism>
<dbReference type="PANTHER" id="PTHR46986">
    <property type="entry name" value="ENDORIBONUCLEASE YBEY, CHLOROPLASTIC"/>
    <property type="match status" value="1"/>
</dbReference>
<name>A0A1W1VD65_DESTI</name>
<evidence type="ECO:0000256" key="2">
    <source>
        <dbReference type="ARBA" id="ARBA00022517"/>
    </source>
</evidence>
<keyword evidence="7 9" id="KW-0378">Hydrolase</keyword>
<dbReference type="EC" id="3.1.-.-" evidence="9"/>
<dbReference type="InterPro" id="IPR020549">
    <property type="entry name" value="YbeY_CS"/>
</dbReference>
<keyword evidence="9" id="KW-0963">Cytoplasm</keyword>
<dbReference type="HAMAP" id="MF_00009">
    <property type="entry name" value="Endoribonucl_YbeY"/>
    <property type="match status" value="1"/>
</dbReference>
<dbReference type="STRING" id="656914.SAMN00017405_1398"/>
<evidence type="ECO:0000256" key="6">
    <source>
        <dbReference type="ARBA" id="ARBA00022759"/>
    </source>
</evidence>
<dbReference type="PROSITE" id="PS01306">
    <property type="entry name" value="UPF0054"/>
    <property type="match status" value="1"/>
</dbReference>
<dbReference type="GO" id="GO:0006364">
    <property type="term" value="P:rRNA processing"/>
    <property type="evidence" value="ECO:0007669"/>
    <property type="project" value="UniProtKB-UniRule"/>
</dbReference>
<comment type="similarity">
    <text evidence="1 9">Belongs to the endoribonuclease YbeY family.</text>
</comment>
<dbReference type="AlphaFoldDB" id="A0A1W1VD65"/>
<dbReference type="GO" id="GO:0004222">
    <property type="term" value="F:metalloendopeptidase activity"/>
    <property type="evidence" value="ECO:0007669"/>
    <property type="project" value="InterPro"/>
</dbReference>
<dbReference type="NCBIfam" id="TIGR00043">
    <property type="entry name" value="rRNA maturation RNase YbeY"/>
    <property type="match status" value="1"/>
</dbReference>
<keyword evidence="3 9" id="KW-0698">rRNA processing</keyword>
<sequence length="99" mass="11727">MNKTYRDKDNKTDVLSFPLWDPEEELEEDEEFLLGDIVISLETALEQAEEYAHSLSREICYLFVHGLLHLIGYDHLTDEDKNIMRQQEEKILNSVEMPR</sequence>
<dbReference type="InterPro" id="IPR002036">
    <property type="entry name" value="YbeY"/>
</dbReference>
<evidence type="ECO:0000256" key="5">
    <source>
        <dbReference type="ARBA" id="ARBA00022723"/>
    </source>
</evidence>
<keyword evidence="11" id="KW-1185">Reference proteome</keyword>
<keyword evidence="8 9" id="KW-0862">Zinc</keyword>
<dbReference type="GO" id="GO:0008270">
    <property type="term" value="F:zinc ion binding"/>
    <property type="evidence" value="ECO:0007669"/>
    <property type="project" value="UniProtKB-UniRule"/>
</dbReference>
<accession>A0A1W1VD65</accession>
<dbReference type="GO" id="GO:0005737">
    <property type="term" value="C:cytoplasm"/>
    <property type="evidence" value="ECO:0007669"/>
    <property type="project" value="UniProtKB-SubCell"/>
</dbReference>
<gene>
    <name evidence="9" type="primary">ybeY</name>
    <name evidence="10" type="ORF">SAMN00017405_1398</name>
</gene>